<keyword evidence="5" id="KW-1185">Reference proteome</keyword>
<dbReference type="OrthoDB" id="2735536at2759"/>
<gene>
    <name evidence="4" type="ORF">LCER1_G004280</name>
</gene>
<dbReference type="PANTHER" id="PTHR10366:SF564">
    <property type="entry name" value="STEROL-4-ALPHA-CARBOXYLATE 3-DEHYDROGENASE, DECARBOXYLATING"/>
    <property type="match status" value="1"/>
</dbReference>
<dbReference type="EMBL" id="QGMG01000232">
    <property type="protein sequence ID" value="TVY55526.1"/>
    <property type="molecule type" value="Genomic_DNA"/>
</dbReference>
<protein>
    <submittedName>
        <fullName evidence="4">Uncharacterized oxidoreductase</fullName>
    </submittedName>
</protein>
<sequence length="335" mass="36603">MTGISGFIGHATLLHALESGYRVRGIVRRAPQTELIKAALPAHLHAMLEVAVVDDLCADADAAGVLAEEMRGVVYAVHIASPMPGPFQDLEQDFFRPAVESTIRVLAAAKASGTVKRVVLTSSNAPFIPVGEFAQGKLTKEVLRSDDEICHYDTNLRFENPHAAPLLAYAASKSMALDAAEEYMETQRPGFDLVVLMPAYVFGPNQLARAREDFARGSNGILLGHLLGRPGAPLMTLSVHIDDVARIHVLSLNEAVPAGRYLLASGGTAGTDWAEAFWVIKRYFAEAIGATFIRDPEVRMMNVKADTMKAERAFDMKFKSFREQVKDVVEYYLSL</sequence>
<dbReference type="InterPro" id="IPR036291">
    <property type="entry name" value="NAD(P)-bd_dom_sf"/>
</dbReference>
<accession>A0A7D8Z846</accession>
<organism evidence="4 5">
    <name type="scientific">Lachnellula cervina</name>
    <dbReference type="NCBI Taxonomy" id="1316786"/>
    <lineage>
        <taxon>Eukaryota</taxon>
        <taxon>Fungi</taxon>
        <taxon>Dikarya</taxon>
        <taxon>Ascomycota</taxon>
        <taxon>Pezizomycotina</taxon>
        <taxon>Leotiomycetes</taxon>
        <taxon>Helotiales</taxon>
        <taxon>Lachnaceae</taxon>
        <taxon>Lachnellula</taxon>
    </lineage>
</organism>
<dbReference type="InterPro" id="IPR050425">
    <property type="entry name" value="NAD(P)_dehydrat-like"/>
</dbReference>
<dbReference type="Pfam" id="PF01370">
    <property type="entry name" value="Epimerase"/>
    <property type="match status" value="1"/>
</dbReference>
<dbReference type="AlphaFoldDB" id="A0A7D8Z846"/>
<evidence type="ECO:0000313" key="5">
    <source>
        <dbReference type="Proteomes" id="UP000481288"/>
    </source>
</evidence>
<dbReference type="SUPFAM" id="SSF51735">
    <property type="entry name" value="NAD(P)-binding Rossmann-fold domains"/>
    <property type="match status" value="1"/>
</dbReference>
<comment type="similarity">
    <text evidence="2">Belongs to the NAD(P)-dependent epimerase/dehydratase family. Dihydroflavonol-4-reductase subfamily.</text>
</comment>
<dbReference type="GO" id="GO:0016616">
    <property type="term" value="F:oxidoreductase activity, acting on the CH-OH group of donors, NAD or NADP as acceptor"/>
    <property type="evidence" value="ECO:0007669"/>
    <property type="project" value="TreeGrafter"/>
</dbReference>
<reference evidence="4 5" key="1">
    <citation type="submission" date="2018-05" db="EMBL/GenBank/DDBJ databases">
        <title>Whole genome sequencing for identification of molecular markers to develop diagnostic detection tools for the regulated plant pathogen Lachnellula willkommii.</title>
        <authorList>
            <person name="Giroux E."/>
            <person name="Bilodeau G."/>
        </authorList>
    </citation>
    <scope>NUCLEOTIDE SEQUENCE [LARGE SCALE GENOMIC DNA]</scope>
    <source>
        <strain evidence="4 5">CBS 625.97</strain>
    </source>
</reference>
<evidence type="ECO:0000256" key="2">
    <source>
        <dbReference type="ARBA" id="ARBA00023445"/>
    </source>
</evidence>
<dbReference type="PANTHER" id="PTHR10366">
    <property type="entry name" value="NAD DEPENDENT EPIMERASE/DEHYDRATASE"/>
    <property type="match status" value="1"/>
</dbReference>
<dbReference type="Gene3D" id="3.40.50.720">
    <property type="entry name" value="NAD(P)-binding Rossmann-like Domain"/>
    <property type="match status" value="1"/>
</dbReference>
<evidence type="ECO:0000313" key="4">
    <source>
        <dbReference type="EMBL" id="TVY55526.1"/>
    </source>
</evidence>
<dbReference type="Proteomes" id="UP000481288">
    <property type="component" value="Unassembled WGS sequence"/>
</dbReference>
<name>A0A7D8Z846_9HELO</name>
<keyword evidence="1" id="KW-0560">Oxidoreductase</keyword>
<evidence type="ECO:0000256" key="1">
    <source>
        <dbReference type="ARBA" id="ARBA00023002"/>
    </source>
</evidence>
<proteinExistence type="inferred from homology"/>
<dbReference type="InterPro" id="IPR001509">
    <property type="entry name" value="Epimerase_deHydtase"/>
</dbReference>
<feature type="domain" description="NAD-dependent epimerase/dehydratase" evidence="3">
    <location>
        <begin position="1"/>
        <end position="255"/>
    </location>
</feature>
<comment type="caution">
    <text evidence="4">The sequence shown here is derived from an EMBL/GenBank/DDBJ whole genome shotgun (WGS) entry which is preliminary data.</text>
</comment>
<evidence type="ECO:0000259" key="3">
    <source>
        <dbReference type="Pfam" id="PF01370"/>
    </source>
</evidence>